<name>A0A5M8PIS3_9LECA</name>
<comment type="caution">
    <text evidence="1">The sequence shown here is derived from an EMBL/GenBank/DDBJ whole genome shotgun (WGS) entry which is preliminary data.</text>
</comment>
<gene>
    <name evidence="1" type="ORF">FRX48_06866</name>
</gene>
<dbReference type="AlphaFoldDB" id="A0A5M8PIS3"/>
<reference evidence="1 2" key="1">
    <citation type="submission" date="2019-09" db="EMBL/GenBank/DDBJ databases">
        <title>The hologenome of the rock-dwelling lichen Lasallia pustulata.</title>
        <authorList>
            <person name="Greshake Tzovaras B."/>
            <person name="Segers F."/>
            <person name="Bicker A."/>
            <person name="Dal Grande F."/>
            <person name="Otte J."/>
            <person name="Hankeln T."/>
            <person name="Schmitt I."/>
            <person name="Ebersberger I."/>
        </authorList>
    </citation>
    <scope>NUCLEOTIDE SEQUENCE [LARGE SCALE GENOMIC DNA]</scope>
    <source>
        <strain evidence="1">A1-1</strain>
    </source>
</reference>
<evidence type="ECO:0000313" key="2">
    <source>
        <dbReference type="Proteomes" id="UP000324767"/>
    </source>
</evidence>
<protein>
    <submittedName>
        <fullName evidence="1">Uncharacterized protein</fullName>
    </submittedName>
</protein>
<accession>A0A5M8PIS3</accession>
<organism evidence="1 2">
    <name type="scientific">Lasallia pustulata</name>
    <dbReference type="NCBI Taxonomy" id="136370"/>
    <lineage>
        <taxon>Eukaryota</taxon>
        <taxon>Fungi</taxon>
        <taxon>Dikarya</taxon>
        <taxon>Ascomycota</taxon>
        <taxon>Pezizomycotina</taxon>
        <taxon>Lecanoromycetes</taxon>
        <taxon>OSLEUM clade</taxon>
        <taxon>Umbilicariomycetidae</taxon>
        <taxon>Umbilicariales</taxon>
        <taxon>Umbilicariaceae</taxon>
        <taxon>Lasallia</taxon>
    </lineage>
</organism>
<sequence length="76" mass="8647">MVSGPTKYESLMEPNCATPKWYQAARLVQVNHVQSSPALITLSVRSWPLLSPKHCIMGLAKPRFRPIQQPSSRHRH</sequence>
<dbReference type="EMBL" id="VXIT01000011">
    <property type="protein sequence ID" value="KAA6409313.1"/>
    <property type="molecule type" value="Genomic_DNA"/>
</dbReference>
<proteinExistence type="predicted"/>
<dbReference type="Proteomes" id="UP000324767">
    <property type="component" value="Unassembled WGS sequence"/>
</dbReference>
<evidence type="ECO:0000313" key="1">
    <source>
        <dbReference type="EMBL" id="KAA6409313.1"/>
    </source>
</evidence>